<evidence type="ECO:0000256" key="3">
    <source>
        <dbReference type="ARBA" id="ARBA00022989"/>
    </source>
</evidence>
<evidence type="ECO:0000256" key="4">
    <source>
        <dbReference type="ARBA" id="ARBA00023136"/>
    </source>
</evidence>
<evidence type="ECO:0000256" key="1">
    <source>
        <dbReference type="ARBA" id="ARBA00004141"/>
    </source>
</evidence>
<feature type="transmembrane region" description="Helical" evidence="5">
    <location>
        <begin position="40"/>
        <end position="60"/>
    </location>
</feature>
<dbReference type="InterPro" id="IPR006977">
    <property type="entry name" value="Yip1_dom"/>
</dbReference>
<name>A0A3C1KNY0_9GAMM</name>
<gene>
    <name evidence="7" type="ORF">DCP75_11390</name>
</gene>
<dbReference type="GO" id="GO:0016020">
    <property type="term" value="C:membrane"/>
    <property type="evidence" value="ECO:0007669"/>
    <property type="project" value="UniProtKB-SubCell"/>
</dbReference>
<accession>A0A3C1KNY0</accession>
<proteinExistence type="predicted"/>
<reference evidence="7 8" key="1">
    <citation type="journal article" date="2018" name="Nat. Biotechnol.">
        <title>A standardized bacterial taxonomy based on genome phylogeny substantially revises the tree of life.</title>
        <authorList>
            <person name="Parks D.H."/>
            <person name="Chuvochina M."/>
            <person name="Waite D.W."/>
            <person name="Rinke C."/>
            <person name="Skarshewski A."/>
            <person name="Chaumeil P.A."/>
            <person name="Hugenholtz P."/>
        </authorList>
    </citation>
    <scope>NUCLEOTIDE SEQUENCE [LARGE SCALE GENOMIC DNA]</scope>
    <source>
        <strain evidence="7">UBA9158</strain>
    </source>
</reference>
<organism evidence="7 8">
    <name type="scientific">Haliea salexigens</name>
    <dbReference type="NCBI Taxonomy" id="287487"/>
    <lineage>
        <taxon>Bacteria</taxon>
        <taxon>Pseudomonadati</taxon>
        <taxon>Pseudomonadota</taxon>
        <taxon>Gammaproteobacteria</taxon>
        <taxon>Cellvibrionales</taxon>
        <taxon>Halieaceae</taxon>
        <taxon>Haliea</taxon>
    </lineage>
</organism>
<dbReference type="Proteomes" id="UP000259273">
    <property type="component" value="Unassembled WGS sequence"/>
</dbReference>
<feature type="domain" description="Yip1" evidence="6">
    <location>
        <begin position="18"/>
        <end position="172"/>
    </location>
</feature>
<evidence type="ECO:0000313" key="7">
    <source>
        <dbReference type="EMBL" id="HAN28301.1"/>
    </source>
</evidence>
<evidence type="ECO:0000259" key="6">
    <source>
        <dbReference type="Pfam" id="PF04893"/>
    </source>
</evidence>
<keyword evidence="3 5" id="KW-1133">Transmembrane helix</keyword>
<feature type="transmembrane region" description="Helical" evidence="5">
    <location>
        <begin position="157"/>
        <end position="177"/>
    </location>
</feature>
<feature type="transmembrane region" description="Helical" evidence="5">
    <location>
        <begin position="117"/>
        <end position="145"/>
    </location>
</feature>
<evidence type="ECO:0000256" key="2">
    <source>
        <dbReference type="ARBA" id="ARBA00022692"/>
    </source>
</evidence>
<dbReference type="EMBL" id="DMND01000152">
    <property type="protein sequence ID" value="HAN28301.1"/>
    <property type="molecule type" value="Genomic_DNA"/>
</dbReference>
<evidence type="ECO:0000256" key="5">
    <source>
        <dbReference type="SAM" id="Phobius"/>
    </source>
</evidence>
<comment type="subcellular location">
    <subcellularLocation>
        <location evidence="1">Membrane</location>
        <topology evidence="1">Multi-pass membrane protein</topology>
    </subcellularLocation>
</comment>
<keyword evidence="2 5" id="KW-0812">Transmembrane</keyword>
<comment type="caution">
    <text evidence="7">The sequence shown here is derived from an EMBL/GenBank/DDBJ whole genome shotgun (WGS) entry which is preliminary data.</text>
</comment>
<dbReference type="AlphaFoldDB" id="A0A3C1KNY0"/>
<dbReference type="Pfam" id="PF04893">
    <property type="entry name" value="Yip1"/>
    <property type="match status" value="1"/>
</dbReference>
<keyword evidence="4 5" id="KW-0472">Membrane</keyword>
<feature type="transmembrane region" description="Helical" evidence="5">
    <location>
        <begin position="66"/>
        <end position="96"/>
    </location>
</feature>
<sequence length="227" mass="24007">MSVNNGFDIQQIIAQAREVITRPVNYFQSMEKTGGFGDPVVFVAVMGAVAGVIAAVFALFGSAGGLLAAVFGALIFGPLMAVLGAFIGAAVLYVIWKLMGSTEDYETAFRCQAALAALYPVSALLGIVPYIGGIVTIAWGAWLLVEASVAVHARPRRTAQIVFGVLAVLFIFTSLGSERASREMDARMEEMGEQFEGMEEMSPEEAGRKLGEFLKGIEQGAQGGGDQ</sequence>
<protein>
    <recommendedName>
        <fullName evidence="6">Yip1 domain-containing protein</fullName>
    </recommendedName>
</protein>
<evidence type="ECO:0000313" key="8">
    <source>
        <dbReference type="Proteomes" id="UP000259273"/>
    </source>
</evidence>